<feature type="region of interest" description="Disordered" evidence="1">
    <location>
        <begin position="56"/>
        <end position="87"/>
    </location>
</feature>
<sequence length="193" mass="22510">MAQFKYTDKMKNWMRIYYGLPVQELTAKFNEHFSVNYSSKSIHGFRRRLGLRTGRTGQYPKGHISHNAGTKGLMKRNSGSFKSGSSPHNMCPIGTERISKDGYVYIKVDRPNIWRLKHRMIWEEHHGKLPAGAIVIFKDGNQKNYQIDNLLMVTRRENVILNKFYPNTPAEYKQTTTYLARIMIAINNKERVI</sequence>
<evidence type="ECO:0000313" key="3">
    <source>
        <dbReference type="EMBL" id="CDM88229.1"/>
    </source>
</evidence>
<accession>A0A0B6X7D3</accession>
<protein>
    <submittedName>
        <fullName evidence="3">Putative phage protein</fullName>
    </submittedName>
</protein>
<dbReference type="AlphaFoldDB" id="A0A0B6X7D3"/>
<dbReference type="Proteomes" id="UP000032930">
    <property type="component" value="Chromosome"/>
</dbReference>
<gene>
    <name evidence="3" type="ORF">XBW1_0872</name>
</gene>
<dbReference type="SUPFAM" id="SSF54060">
    <property type="entry name" value="His-Me finger endonucleases"/>
    <property type="match status" value="1"/>
</dbReference>
<reference evidence="3 4" key="1">
    <citation type="submission" date="2014-02" db="EMBL/GenBank/DDBJ databases">
        <authorList>
            <person name="Genoscope - CEA"/>
        </authorList>
    </citation>
    <scope>NUCLEOTIDE SEQUENCE [LARGE SCALE GENOMIC DNA]</scope>
    <source>
        <strain evidence="3 4">CS03</strain>
    </source>
</reference>
<dbReference type="InterPro" id="IPR003615">
    <property type="entry name" value="HNH_nuc"/>
</dbReference>
<dbReference type="InterPro" id="IPR044925">
    <property type="entry name" value="His-Me_finger_sf"/>
</dbReference>
<evidence type="ECO:0000259" key="2">
    <source>
        <dbReference type="Pfam" id="PF13392"/>
    </source>
</evidence>
<dbReference type="EMBL" id="FO818637">
    <property type="protein sequence ID" value="CDM88229.1"/>
    <property type="molecule type" value="Genomic_DNA"/>
</dbReference>
<dbReference type="RefSeq" id="WP_046336004.1">
    <property type="nucleotide sequence ID" value="NZ_CAWMEF010000001.1"/>
</dbReference>
<feature type="compositionally biased region" description="Polar residues" evidence="1">
    <location>
        <begin position="77"/>
        <end position="87"/>
    </location>
</feature>
<proteinExistence type="predicted"/>
<dbReference type="KEGG" id="xbv:XBW1_0872"/>
<dbReference type="Pfam" id="PF13392">
    <property type="entry name" value="HNH_3"/>
    <property type="match status" value="1"/>
</dbReference>
<dbReference type="Gene3D" id="3.90.75.20">
    <property type="match status" value="1"/>
</dbReference>
<organism evidence="3 4">
    <name type="scientific">Xenorhabdus bovienii</name>
    <name type="common">Xenorhabdus nematophila subsp. bovienii</name>
    <dbReference type="NCBI Taxonomy" id="40576"/>
    <lineage>
        <taxon>Bacteria</taxon>
        <taxon>Pseudomonadati</taxon>
        <taxon>Pseudomonadota</taxon>
        <taxon>Gammaproteobacteria</taxon>
        <taxon>Enterobacterales</taxon>
        <taxon>Morganellaceae</taxon>
        <taxon>Xenorhabdus</taxon>
    </lineage>
</organism>
<name>A0A0B6X7D3_XENBV</name>
<evidence type="ECO:0000313" key="4">
    <source>
        <dbReference type="Proteomes" id="UP000032930"/>
    </source>
</evidence>
<evidence type="ECO:0000256" key="1">
    <source>
        <dbReference type="SAM" id="MobiDB-lite"/>
    </source>
</evidence>
<feature type="domain" description="HNH nuclease" evidence="2">
    <location>
        <begin position="115"/>
        <end position="159"/>
    </location>
</feature>